<proteinExistence type="predicted"/>
<keyword evidence="2" id="KW-1185">Reference proteome</keyword>
<reference evidence="1" key="1">
    <citation type="submission" date="2022-04" db="EMBL/GenBank/DDBJ databases">
        <title>Genome of the entomopathogenic fungus Entomophthora muscae.</title>
        <authorList>
            <person name="Elya C."/>
            <person name="Lovett B.R."/>
            <person name="Lee E."/>
            <person name="Macias A.M."/>
            <person name="Hajek A.E."/>
            <person name="De Bivort B.L."/>
            <person name="Kasson M.T."/>
            <person name="De Fine Licht H.H."/>
            <person name="Stajich J.E."/>
        </authorList>
    </citation>
    <scope>NUCLEOTIDE SEQUENCE</scope>
    <source>
        <strain evidence="1">Berkeley</strain>
    </source>
</reference>
<dbReference type="Proteomes" id="UP001165960">
    <property type="component" value="Unassembled WGS sequence"/>
</dbReference>
<name>A0ACC2S3F8_9FUNG</name>
<gene>
    <name evidence="1" type="ORF">DSO57_1028877</name>
</gene>
<sequence length="547" mass="62217">MFKVSKDGQGSILLSASACDQCNRKRVRCNKHLPACHACLEFNLKCTRNRKLKTKPKVSYENVEKFKFSVRRVVHQPVIDEPGWGMVMAQWAVNSHQRLYFHYFTNFLGIYLGCPSHQDRITLVGLMRQIQPRHLFSGVPFQLIRSADATSRLLKYATDAYFQYFSPFCPLFTRAGFVDKPRSLLLRLVVLRIGLQFLDPCSLNNELSDTLDRLLLAATVPSRLSCSLDTVQALMISVLGLHDTKMASRSTTLFYIASCYIAALGLHTHLTLESQLVLRMATLANFHFVLPRGFCCVSTSHTIPRLPAPQDIEELTIQVVNSSNLEDLSSLTRLKLEFSRLMRDKTSPASYLYNIQHTLNHIHANFVCNSQILYKNKHNPMARQLLLVMAIRSRFLRMQLLELACYTNLKCPSTPLLPQPDFTKPTAPARLGLIYAIQIVDLIALVSIGPYLFLRLCMLMNAARFIAQYFHAFANLSQPLINNTPNLLVLNKALLTIKSIITLMRNTPISNYEAYANFKIFQVLLHRHHINLPPSADPNSFQTHPCH</sequence>
<dbReference type="EMBL" id="QTSX02005866">
    <property type="protein sequence ID" value="KAJ9056831.1"/>
    <property type="molecule type" value="Genomic_DNA"/>
</dbReference>
<organism evidence="1 2">
    <name type="scientific">Entomophthora muscae</name>
    <dbReference type="NCBI Taxonomy" id="34485"/>
    <lineage>
        <taxon>Eukaryota</taxon>
        <taxon>Fungi</taxon>
        <taxon>Fungi incertae sedis</taxon>
        <taxon>Zoopagomycota</taxon>
        <taxon>Entomophthoromycotina</taxon>
        <taxon>Entomophthoromycetes</taxon>
        <taxon>Entomophthorales</taxon>
        <taxon>Entomophthoraceae</taxon>
        <taxon>Entomophthora</taxon>
    </lineage>
</organism>
<protein>
    <submittedName>
        <fullName evidence="1">Uncharacterized protein</fullName>
    </submittedName>
</protein>
<evidence type="ECO:0000313" key="2">
    <source>
        <dbReference type="Proteomes" id="UP001165960"/>
    </source>
</evidence>
<evidence type="ECO:0000313" key="1">
    <source>
        <dbReference type="EMBL" id="KAJ9056831.1"/>
    </source>
</evidence>
<comment type="caution">
    <text evidence="1">The sequence shown here is derived from an EMBL/GenBank/DDBJ whole genome shotgun (WGS) entry which is preliminary data.</text>
</comment>
<accession>A0ACC2S3F8</accession>